<name>A0ABV2LTR2_9FLAO</name>
<evidence type="ECO:0000313" key="3">
    <source>
        <dbReference type="Proteomes" id="UP001549146"/>
    </source>
</evidence>
<keyword evidence="3" id="KW-1185">Reference proteome</keyword>
<sequence>MESNTNSSQEIDLSYLSKKTGHLFDKIGYSIYRFIKFLIKNIWILLVLLIVGGVIGYLLDNRAEKLYKHEVIVIPNFSSNSYLYNSIQNLEYKNSKIVKAQVEPIIDIYQFIQERYQNLEIAKYMSENNIQLDKFNDKNAVEKLYRYHLMTIYTKGEDSKGQTIDSLLNTLNADPYYLSRQSIEQQNLNLSISEIEKSIESVNAILNKIGQSSSTAGDLNIEMYSELNNLINSKKSLVEDRNKAKVFQLEQSKIIYDSSKVLNIKESSTPKMILLPIVLFVLFLGANLILILSKKYKNKTSQNS</sequence>
<comment type="caution">
    <text evidence="2">The sequence shown here is derived from an EMBL/GenBank/DDBJ whole genome shotgun (WGS) entry which is preliminary data.</text>
</comment>
<keyword evidence="1" id="KW-0812">Transmembrane</keyword>
<reference evidence="2 3" key="1">
    <citation type="submission" date="2024-06" db="EMBL/GenBank/DDBJ databases">
        <title>Genomic Encyclopedia of Type Strains, Phase IV (KMG-IV): sequencing the most valuable type-strain genomes for metagenomic binning, comparative biology and taxonomic classification.</title>
        <authorList>
            <person name="Goeker M."/>
        </authorList>
    </citation>
    <scope>NUCLEOTIDE SEQUENCE [LARGE SCALE GENOMIC DNA]</scope>
    <source>
        <strain evidence="2 3">DSM 29388</strain>
    </source>
</reference>
<dbReference type="EMBL" id="JBEPMO010000004">
    <property type="protein sequence ID" value="MET3731529.1"/>
    <property type="molecule type" value="Genomic_DNA"/>
</dbReference>
<evidence type="ECO:0000313" key="2">
    <source>
        <dbReference type="EMBL" id="MET3731529.1"/>
    </source>
</evidence>
<feature type="transmembrane region" description="Helical" evidence="1">
    <location>
        <begin position="273"/>
        <end position="292"/>
    </location>
</feature>
<proteinExistence type="predicted"/>
<dbReference type="RefSeq" id="WP_354507874.1">
    <property type="nucleotide sequence ID" value="NZ_JBEPMO010000004.1"/>
</dbReference>
<evidence type="ECO:0008006" key="4">
    <source>
        <dbReference type="Google" id="ProtNLM"/>
    </source>
</evidence>
<dbReference type="Proteomes" id="UP001549146">
    <property type="component" value="Unassembled WGS sequence"/>
</dbReference>
<organism evidence="2 3">
    <name type="scientific">Moheibacter stercoris</name>
    <dbReference type="NCBI Taxonomy" id="1628251"/>
    <lineage>
        <taxon>Bacteria</taxon>
        <taxon>Pseudomonadati</taxon>
        <taxon>Bacteroidota</taxon>
        <taxon>Flavobacteriia</taxon>
        <taxon>Flavobacteriales</taxon>
        <taxon>Weeksellaceae</taxon>
        <taxon>Moheibacter</taxon>
    </lineage>
</organism>
<protein>
    <recommendedName>
        <fullName evidence="4">Chain length determinant protein</fullName>
    </recommendedName>
</protein>
<keyword evidence="1" id="KW-1133">Transmembrane helix</keyword>
<accession>A0ABV2LTR2</accession>
<keyword evidence="1" id="KW-0472">Membrane</keyword>
<evidence type="ECO:0000256" key="1">
    <source>
        <dbReference type="SAM" id="Phobius"/>
    </source>
</evidence>
<gene>
    <name evidence="2" type="ORF">ABID46_001098</name>
</gene>
<feature type="transmembrane region" description="Helical" evidence="1">
    <location>
        <begin position="42"/>
        <end position="59"/>
    </location>
</feature>